<name>A0A0A8X2A6_MESS1</name>
<keyword evidence="5 7" id="KW-0119">Carbohydrate metabolism</keyword>
<dbReference type="PANTHER" id="PTHR42891">
    <property type="entry name" value="D-GLYCERO-BETA-D-MANNO-HEPTOSE-1,7-BISPHOSPHATE 7-PHOSPHATASE"/>
    <property type="match status" value="1"/>
</dbReference>
<dbReference type="InterPro" id="IPR006543">
    <property type="entry name" value="Histidinol-phos"/>
</dbReference>
<feature type="site" description="Stabilizes the phosphoryl group" evidence="9">
    <location>
        <position position="93"/>
    </location>
</feature>
<dbReference type="NCBIfam" id="TIGR01656">
    <property type="entry name" value="Histidinol-ppas"/>
    <property type="match status" value="1"/>
</dbReference>
<comment type="cofactor">
    <cofactor evidence="10">
        <name>Zn(2+)</name>
        <dbReference type="ChEBI" id="CHEBI:29105"/>
    </cofactor>
</comment>
<feature type="site" description="Contributes to substrate recognition" evidence="9">
    <location>
        <position position="92"/>
    </location>
</feature>
<protein>
    <recommendedName>
        <fullName evidence="6 7">D,D-heptose 1,7-bisphosphate phosphatase</fullName>
        <ecNumber evidence="7">3.1.3.-</ecNumber>
    </recommendedName>
</protein>
<dbReference type="EC" id="3.1.3.-" evidence="7"/>
<evidence type="ECO:0000256" key="8">
    <source>
        <dbReference type="PIRSR" id="PIRSR004682-1"/>
    </source>
</evidence>
<comment type="similarity">
    <text evidence="7">Belongs to the gmhB family.</text>
</comment>
<evidence type="ECO:0000256" key="1">
    <source>
        <dbReference type="ARBA" id="ARBA00004496"/>
    </source>
</evidence>
<feature type="binding site" evidence="10">
    <location>
        <position position="10"/>
    </location>
    <ligand>
        <name>Mg(2+)</name>
        <dbReference type="ChEBI" id="CHEBI:18420"/>
    </ligand>
</feature>
<accession>A0A0A8X2A6</accession>
<dbReference type="GO" id="GO:0005737">
    <property type="term" value="C:cytoplasm"/>
    <property type="evidence" value="ECO:0007669"/>
    <property type="project" value="UniProtKB-SubCell"/>
</dbReference>
<dbReference type="PIRSF" id="PIRSF004682">
    <property type="entry name" value="GmhB"/>
    <property type="match status" value="1"/>
</dbReference>
<feature type="active site" description="Nucleophile" evidence="8">
    <location>
        <position position="10"/>
    </location>
</feature>
<feature type="site" description="Stabilizes the phosphoryl group" evidence="9">
    <location>
        <position position="51"/>
    </location>
</feature>
<keyword evidence="2 7" id="KW-0963">Cytoplasm</keyword>
<dbReference type="OrthoDB" id="9801899at2"/>
<dbReference type="RefSeq" id="WP_041965031.1">
    <property type="nucleotide sequence ID" value="NZ_BASE01000027.1"/>
</dbReference>
<dbReference type="GO" id="GO:0016791">
    <property type="term" value="F:phosphatase activity"/>
    <property type="evidence" value="ECO:0007669"/>
    <property type="project" value="InterPro"/>
</dbReference>
<keyword evidence="4 7" id="KW-0378">Hydrolase</keyword>
<dbReference type="NCBIfam" id="NF005264">
    <property type="entry name" value="PRK06769.1"/>
    <property type="match status" value="1"/>
</dbReference>
<keyword evidence="10" id="KW-0862">Zinc</keyword>
<feature type="binding site" evidence="10">
    <location>
        <position position="12"/>
    </location>
    <ligand>
        <name>Mg(2+)</name>
        <dbReference type="ChEBI" id="CHEBI:18420"/>
    </ligand>
</feature>
<dbReference type="PANTHER" id="PTHR42891:SF1">
    <property type="entry name" value="D-GLYCERO-BETA-D-MANNO-HEPTOSE-1,7-BISPHOSPHATE 7-PHOSPHATASE"/>
    <property type="match status" value="1"/>
</dbReference>
<evidence type="ECO:0000313" key="12">
    <source>
        <dbReference type="Proteomes" id="UP000031014"/>
    </source>
</evidence>
<dbReference type="InterPro" id="IPR006549">
    <property type="entry name" value="HAD-SF_hydro_IIIA"/>
</dbReference>
<evidence type="ECO:0000256" key="10">
    <source>
        <dbReference type="PIRSR" id="PIRSR004682-4"/>
    </source>
</evidence>
<comment type="caution">
    <text evidence="11">The sequence shown here is derived from an EMBL/GenBank/DDBJ whole genome shotgun (WGS) entry which is preliminary data.</text>
</comment>
<sequence>MLNIQAVFIDRDGTLGGTDKVIYPGDFELFPGVQKSIKLLKENNILVYSFTNQPGIANGEATVDQFESELKSFGFDQVYICPHRHDEGCACRKPSPGMLKRAAVENKLDLNRCVVIGDRWTDMLAADEGGCLKILVKTGSGQDAHDKYINKQYFGRWGEIQLDFYAEDLNEAINWLSEEGV</sequence>
<dbReference type="InterPro" id="IPR004446">
    <property type="entry name" value="Heptose_bisP_phosphatase"/>
</dbReference>
<dbReference type="InterPro" id="IPR023214">
    <property type="entry name" value="HAD_sf"/>
</dbReference>
<dbReference type="AlphaFoldDB" id="A0A0A8X2A6"/>
<dbReference type="InterPro" id="IPR036412">
    <property type="entry name" value="HAD-like_sf"/>
</dbReference>
<feature type="binding site" evidence="10">
    <location>
        <position position="118"/>
    </location>
    <ligand>
        <name>Mg(2+)</name>
        <dbReference type="ChEBI" id="CHEBI:18420"/>
    </ligand>
</feature>
<evidence type="ECO:0000313" key="11">
    <source>
        <dbReference type="EMBL" id="GAM13167.1"/>
    </source>
</evidence>
<keyword evidence="10" id="KW-0460">Magnesium</keyword>
<dbReference type="GO" id="GO:0046872">
    <property type="term" value="F:metal ion binding"/>
    <property type="evidence" value="ECO:0007669"/>
    <property type="project" value="UniProtKB-KW"/>
</dbReference>
<evidence type="ECO:0000256" key="4">
    <source>
        <dbReference type="ARBA" id="ARBA00022801"/>
    </source>
</evidence>
<feature type="binding site" evidence="10">
    <location>
        <position position="91"/>
    </location>
    <ligand>
        <name>Zn(2+)</name>
        <dbReference type="ChEBI" id="CHEBI:29105"/>
    </ligand>
</feature>
<feature type="binding site" evidence="10">
    <location>
        <position position="83"/>
    </location>
    <ligand>
        <name>Zn(2+)</name>
        <dbReference type="ChEBI" id="CHEBI:29105"/>
    </ligand>
</feature>
<evidence type="ECO:0000256" key="2">
    <source>
        <dbReference type="ARBA" id="ARBA00022490"/>
    </source>
</evidence>
<feature type="binding site" evidence="10">
    <location>
        <position position="81"/>
    </location>
    <ligand>
        <name>Zn(2+)</name>
        <dbReference type="ChEBI" id="CHEBI:29105"/>
    </ligand>
</feature>
<evidence type="ECO:0000256" key="7">
    <source>
        <dbReference type="PIRNR" id="PIRNR004682"/>
    </source>
</evidence>
<organism evidence="11 12">
    <name type="scientific">Mesobacillus selenatarsenatis (strain DSM 18680 / JCM 14380 / FERM P-15431 / SF-1)</name>
    <dbReference type="NCBI Taxonomy" id="1321606"/>
    <lineage>
        <taxon>Bacteria</taxon>
        <taxon>Bacillati</taxon>
        <taxon>Bacillota</taxon>
        <taxon>Bacilli</taxon>
        <taxon>Bacillales</taxon>
        <taxon>Bacillaceae</taxon>
        <taxon>Mesobacillus</taxon>
    </lineage>
</organism>
<feature type="active site" description="Proton donor" evidence="8">
    <location>
        <position position="12"/>
    </location>
</feature>
<gene>
    <name evidence="11" type="ORF">SAMD00020551_1305</name>
</gene>
<evidence type="ECO:0000256" key="5">
    <source>
        <dbReference type="ARBA" id="ARBA00023277"/>
    </source>
</evidence>
<feature type="binding site" evidence="10">
    <location>
        <position position="89"/>
    </location>
    <ligand>
        <name>Zn(2+)</name>
        <dbReference type="ChEBI" id="CHEBI:29105"/>
    </ligand>
</feature>
<comment type="subcellular location">
    <subcellularLocation>
        <location evidence="1 7">Cytoplasm</location>
    </subcellularLocation>
</comment>
<evidence type="ECO:0000256" key="9">
    <source>
        <dbReference type="PIRSR" id="PIRSR004682-3"/>
    </source>
</evidence>
<evidence type="ECO:0000256" key="3">
    <source>
        <dbReference type="ARBA" id="ARBA00022723"/>
    </source>
</evidence>
<dbReference type="EMBL" id="BASE01000027">
    <property type="protein sequence ID" value="GAM13167.1"/>
    <property type="molecule type" value="Genomic_DNA"/>
</dbReference>
<evidence type="ECO:0000256" key="6">
    <source>
        <dbReference type="ARBA" id="ARBA00031828"/>
    </source>
</evidence>
<keyword evidence="3 10" id="KW-0479">Metal-binding</keyword>
<dbReference type="Pfam" id="PF13242">
    <property type="entry name" value="Hydrolase_like"/>
    <property type="match status" value="1"/>
</dbReference>
<dbReference type="GO" id="GO:0005975">
    <property type="term" value="P:carbohydrate metabolic process"/>
    <property type="evidence" value="ECO:0007669"/>
    <property type="project" value="InterPro"/>
</dbReference>
<dbReference type="Gene3D" id="3.40.50.1000">
    <property type="entry name" value="HAD superfamily/HAD-like"/>
    <property type="match status" value="1"/>
</dbReference>
<reference evidence="11 12" key="1">
    <citation type="submission" date="2013-06" db="EMBL/GenBank/DDBJ databases">
        <title>Whole genome shotgun sequence of Bacillus selenatarsenatis SF-1.</title>
        <authorList>
            <person name="Kuroda M."/>
            <person name="Sei K."/>
            <person name="Yamashita M."/>
            <person name="Ike M."/>
        </authorList>
    </citation>
    <scope>NUCLEOTIDE SEQUENCE [LARGE SCALE GENOMIC DNA]</scope>
    <source>
        <strain evidence="11 12">SF-1</strain>
    </source>
</reference>
<comment type="cofactor">
    <cofactor evidence="10">
        <name>Mg(2+)</name>
        <dbReference type="ChEBI" id="CHEBI:18420"/>
    </cofactor>
</comment>
<proteinExistence type="inferred from homology"/>
<dbReference type="SUPFAM" id="SSF56784">
    <property type="entry name" value="HAD-like"/>
    <property type="match status" value="1"/>
</dbReference>
<dbReference type="NCBIfam" id="TIGR01662">
    <property type="entry name" value="HAD-SF-IIIA"/>
    <property type="match status" value="1"/>
</dbReference>
<dbReference type="Proteomes" id="UP000031014">
    <property type="component" value="Unassembled WGS sequence"/>
</dbReference>
<keyword evidence="12" id="KW-1185">Reference proteome</keyword>
<dbReference type="STRING" id="1321606.SAMD00020551_1305"/>